<organism evidence="1 2">
    <name type="scientific">Variovorax terrae</name>
    <dbReference type="NCBI Taxonomy" id="2923278"/>
    <lineage>
        <taxon>Bacteria</taxon>
        <taxon>Pseudomonadati</taxon>
        <taxon>Pseudomonadota</taxon>
        <taxon>Betaproteobacteria</taxon>
        <taxon>Burkholderiales</taxon>
        <taxon>Comamonadaceae</taxon>
        <taxon>Variovorax</taxon>
    </lineage>
</organism>
<name>A0A9X1VUM6_9BURK</name>
<evidence type="ECO:0000313" key="2">
    <source>
        <dbReference type="Proteomes" id="UP001139447"/>
    </source>
</evidence>
<dbReference type="Proteomes" id="UP001139447">
    <property type="component" value="Unassembled WGS sequence"/>
</dbReference>
<comment type="caution">
    <text evidence="1">The sequence shown here is derived from an EMBL/GenBank/DDBJ whole genome shotgun (WGS) entry which is preliminary data.</text>
</comment>
<protein>
    <submittedName>
        <fullName evidence="1">Uncharacterized protein</fullName>
    </submittedName>
</protein>
<dbReference type="AlphaFoldDB" id="A0A9X1VUM6"/>
<dbReference type="RefSeq" id="WP_243306741.1">
    <property type="nucleotide sequence ID" value="NZ_JALGBI010000001.1"/>
</dbReference>
<keyword evidence="2" id="KW-1185">Reference proteome</keyword>
<gene>
    <name evidence="1" type="ORF">MMF98_13230</name>
</gene>
<reference evidence="1" key="1">
    <citation type="submission" date="2022-03" db="EMBL/GenBank/DDBJ databases">
        <authorList>
            <person name="Woo C.Y."/>
        </authorList>
    </citation>
    <scope>NUCLEOTIDE SEQUENCE</scope>
    <source>
        <strain evidence="1">CYS-02</strain>
    </source>
</reference>
<evidence type="ECO:0000313" key="1">
    <source>
        <dbReference type="EMBL" id="MCJ0764171.1"/>
    </source>
</evidence>
<accession>A0A9X1VUM6</accession>
<dbReference type="EMBL" id="JALGBI010000001">
    <property type="protein sequence ID" value="MCJ0764171.1"/>
    <property type="molecule type" value="Genomic_DNA"/>
</dbReference>
<sequence>MPEAFAVEAAPIAVDEVQAAKAISLSVHWLRMDRRTKRLIPFYKVGGAIRYNLTRVREALAALEEGGPPKQKRTPSHRAG</sequence>
<proteinExistence type="predicted"/>